<gene>
    <name evidence="2" type="ORF">BN14_12035</name>
</gene>
<evidence type="ECO:0000313" key="3">
    <source>
        <dbReference type="Proteomes" id="UP000012065"/>
    </source>
</evidence>
<comment type="caution">
    <text evidence="2">The sequence shown here is derived from an EMBL/GenBank/DDBJ whole genome shotgun (WGS) entry which is preliminary data.</text>
</comment>
<evidence type="ECO:0000313" key="2">
    <source>
        <dbReference type="EMBL" id="CCO37875.1"/>
    </source>
</evidence>
<proteinExistence type="predicted"/>
<reference evidence="2 3" key="1">
    <citation type="journal article" date="2013" name="J. Biotechnol.">
        <title>Establishment and interpretation of the genome sequence of the phytopathogenic fungus Rhizoctonia solani AG1-IB isolate 7/3/14.</title>
        <authorList>
            <person name="Wibberg D.W."/>
            <person name="Jelonek L.J."/>
            <person name="Rupp O.R."/>
            <person name="Hennig M.H."/>
            <person name="Eikmeyer F.E."/>
            <person name="Goesmann A.G."/>
            <person name="Hartmann A.H."/>
            <person name="Borriss R.B."/>
            <person name="Grosch R.G."/>
            <person name="Puehler A.P."/>
            <person name="Schlueter A.S."/>
        </authorList>
    </citation>
    <scope>NUCLEOTIDE SEQUENCE [LARGE SCALE GENOMIC DNA]</scope>
    <source>
        <strain evidence="3">AG1-IB / isolate 7/3/14</strain>
    </source>
</reference>
<organism evidence="2 3">
    <name type="scientific">Thanatephorus cucumeris (strain AG1-IB / isolate 7/3/14)</name>
    <name type="common">Lettuce bottom rot fungus</name>
    <name type="synonym">Rhizoctonia solani</name>
    <dbReference type="NCBI Taxonomy" id="1108050"/>
    <lineage>
        <taxon>Eukaryota</taxon>
        <taxon>Fungi</taxon>
        <taxon>Dikarya</taxon>
        <taxon>Basidiomycota</taxon>
        <taxon>Agaricomycotina</taxon>
        <taxon>Agaricomycetes</taxon>
        <taxon>Cantharellales</taxon>
        <taxon>Ceratobasidiaceae</taxon>
        <taxon>Rhizoctonia</taxon>
        <taxon>Rhizoctonia solani AG-1</taxon>
    </lineage>
</organism>
<feature type="compositionally biased region" description="Basic and acidic residues" evidence="1">
    <location>
        <begin position="172"/>
        <end position="182"/>
    </location>
</feature>
<dbReference type="EMBL" id="CAOJ01017766">
    <property type="protein sequence ID" value="CCO37875.1"/>
    <property type="molecule type" value="Genomic_DNA"/>
</dbReference>
<accession>M5CF29</accession>
<protein>
    <submittedName>
        <fullName evidence="2">Uncharacterized protein</fullName>
    </submittedName>
</protein>
<dbReference type="AlphaFoldDB" id="M5CF29"/>
<feature type="compositionally biased region" description="Basic and acidic residues" evidence="1">
    <location>
        <begin position="216"/>
        <end position="230"/>
    </location>
</feature>
<feature type="compositionally biased region" description="Polar residues" evidence="1">
    <location>
        <begin position="112"/>
        <end position="125"/>
    </location>
</feature>
<feature type="region of interest" description="Disordered" evidence="1">
    <location>
        <begin position="99"/>
        <end position="256"/>
    </location>
</feature>
<dbReference type="Proteomes" id="UP000012065">
    <property type="component" value="Unassembled WGS sequence"/>
</dbReference>
<sequence length="333" mass="37262">MLSDLRNPAANTKPHAEWATYHKALGLRVKTGDAERVANTLQILPTYVINLLPEADQYDEDFIKLMTDLGELSSTRLIHAYETWNAVEAMRKLAVENKQGPQVYPRHPSPAPSQKQRLPTQTPSTHADRHVHFQAPPPTLARGSSLPPLQLANPVAATQPMRFQSTPPQRTTVRDQPPHVKSEPPSSPPRARSSSREPAERSAMSRTTVSRPLGRFTEDTPEARREHQLRLADWLGRHPSGSASLNDPPPLEPGTLEQTADLCIKCARGNHTALLCTSPETVSEVERNYRSRLLYRLKKAPTPARSFDQYLVDIEVDEDELEAEAYAYEQGNE</sequence>
<evidence type="ECO:0000256" key="1">
    <source>
        <dbReference type="SAM" id="MobiDB-lite"/>
    </source>
</evidence>
<dbReference type="HOGENOM" id="CLU_834658_0_0_1"/>
<name>M5CF29_THACB</name>
<feature type="compositionally biased region" description="Polar residues" evidence="1">
    <location>
        <begin position="161"/>
        <end position="171"/>
    </location>
</feature>